<organism evidence="2 3">
    <name type="scientific">Nepenthes gracilis</name>
    <name type="common">Slender pitcher plant</name>
    <dbReference type="NCBI Taxonomy" id="150966"/>
    <lineage>
        <taxon>Eukaryota</taxon>
        <taxon>Viridiplantae</taxon>
        <taxon>Streptophyta</taxon>
        <taxon>Embryophyta</taxon>
        <taxon>Tracheophyta</taxon>
        <taxon>Spermatophyta</taxon>
        <taxon>Magnoliopsida</taxon>
        <taxon>eudicotyledons</taxon>
        <taxon>Gunneridae</taxon>
        <taxon>Pentapetalae</taxon>
        <taxon>Caryophyllales</taxon>
        <taxon>Nepenthaceae</taxon>
        <taxon>Nepenthes</taxon>
    </lineage>
</organism>
<feature type="compositionally biased region" description="Basic residues" evidence="1">
    <location>
        <begin position="60"/>
        <end position="82"/>
    </location>
</feature>
<dbReference type="Proteomes" id="UP001279734">
    <property type="component" value="Unassembled WGS sequence"/>
</dbReference>
<evidence type="ECO:0000256" key="1">
    <source>
        <dbReference type="SAM" id="MobiDB-lite"/>
    </source>
</evidence>
<evidence type="ECO:0000313" key="2">
    <source>
        <dbReference type="EMBL" id="GMH30013.1"/>
    </source>
</evidence>
<name>A0AAD3Y5I9_NEPGR</name>
<reference evidence="2" key="1">
    <citation type="submission" date="2023-05" db="EMBL/GenBank/DDBJ databases">
        <title>Nepenthes gracilis genome sequencing.</title>
        <authorList>
            <person name="Fukushima K."/>
        </authorList>
    </citation>
    <scope>NUCLEOTIDE SEQUENCE</scope>
    <source>
        <strain evidence="2">SING2019-196</strain>
    </source>
</reference>
<sequence length="122" mass="13794">MDYSFPVVLKSDDKGLYLLHNNRAFVRNRSQEGRPKLVTCSDTCRPTSPRPRLTKAQYLHLKRPPSPKSRGPRNNRPMRRKSKVEERSATLNGMTLVRVPKELGPRIGHPSAAADPLPLTNV</sequence>
<comment type="caution">
    <text evidence="2">The sequence shown here is derived from an EMBL/GenBank/DDBJ whole genome shotgun (WGS) entry which is preliminary data.</text>
</comment>
<dbReference type="AlphaFoldDB" id="A0AAD3Y5I9"/>
<dbReference type="EMBL" id="BSYO01000037">
    <property type="protein sequence ID" value="GMH30013.1"/>
    <property type="molecule type" value="Genomic_DNA"/>
</dbReference>
<accession>A0AAD3Y5I9</accession>
<feature type="region of interest" description="Disordered" evidence="1">
    <location>
        <begin position="31"/>
        <end position="122"/>
    </location>
</feature>
<protein>
    <submittedName>
        <fullName evidence="2">Uncharacterized protein</fullName>
    </submittedName>
</protein>
<gene>
    <name evidence="2" type="ORF">Nepgr_031856</name>
</gene>
<evidence type="ECO:0000313" key="3">
    <source>
        <dbReference type="Proteomes" id="UP001279734"/>
    </source>
</evidence>
<proteinExistence type="predicted"/>
<keyword evidence="3" id="KW-1185">Reference proteome</keyword>